<dbReference type="Pfam" id="PF23844">
    <property type="entry name" value="NCTSP_N"/>
    <property type="match status" value="1"/>
</dbReference>
<keyword evidence="1" id="KW-1133">Transmembrane helix</keyword>
<evidence type="ECO:0008006" key="7">
    <source>
        <dbReference type="Google" id="ProtNLM"/>
    </source>
</evidence>
<protein>
    <recommendedName>
        <fullName evidence="7">Phage tail protein</fullName>
    </recommendedName>
</protein>
<dbReference type="Pfam" id="PF13550">
    <property type="entry name" value="Phage-tail_3"/>
    <property type="match status" value="1"/>
</dbReference>
<accession>A0ABR6N932</accession>
<gene>
    <name evidence="5" type="ORF">FHS97_003261</name>
</gene>
<evidence type="ECO:0000259" key="3">
    <source>
        <dbReference type="Pfam" id="PF23844"/>
    </source>
</evidence>
<organism evidence="5 6">
    <name type="scientific">Sphingomonas endophytica</name>
    <dbReference type="NCBI Taxonomy" id="869719"/>
    <lineage>
        <taxon>Bacteria</taxon>
        <taxon>Pseudomonadati</taxon>
        <taxon>Pseudomonadota</taxon>
        <taxon>Alphaproteobacteria</taxon>
        <taxon>Sphingomonadales</taxon>
        <taxon>Sphingomonadaceae</taxon>
        <taxon>Sphingomonas</taxon>
    </lineage>
</organism>
<dbReference type="Proteomes" id="UP000560131">
    <property type="component" value="Unassembled WGS sequence"/>
</dbReference>
<dbReference type="EMBL" id="JACIJN010000013">
    <property type="protein sequence ID" value="MBB5727306.1"/>
    <property type="molecule type" value="Genomic_DNA"/>
</dbReference>
<keyword evidence="1" id="KW-0812">Transmembrane</keyword>
<dbReference type="Pfam" id="PF23845">
    <property type="entry name" value="TIM-barrel_NCTSP"/>
    <property type="match status" value="1"/>
</dbReference>
<evidence type="ECO:0000259" key="2">
    <source>
        <dbReference type="Pfam" id="PF13550"/>
    </source>
</evidence>
<reference evidence="5 6" key="1">
    <citation type="submission" date="2020-08" db="EMBL/GenBank/DDBJ databases">
        <title>Genomic Encyclopedia of Type Strains, Phase IV (KMG-IV): sequencing the most valuable type-strain genomes for metagenomic binning, comparative biology and taxonomic classification.</title>
        <authorList>
            <person name="Goeker M."/>
        </authorList>
    </citation>
    <scope>NUCLEOTIDE SEQUENCE [LARGE SCALE GENOMIC DNA]</scope>
    <source>
        <strain evidence="5 6">DSM 101535</strain>
    </source>
</reference>
<dbReference type="RefSeq" id="WP_184040375.1">
    <property type="nucleotide sequence ID" value="NZ_BAABAR010000006.1"/>
</dbReference>
<dbReference type="InterPro" id="IPR057122">
    <property type="entry name" value="TIM-barrel_NCTSP"/>
</dbReference>
<name>A0ABR6N932_9SPHN</name>
<feature type="transmembrane region" description="Helical" evidence="1">
    <location>
        <begin position="37"/>
        <end position="59"/>
    </location>
</feature>
<feature type="domain" description="Non-contractile tail sheath N-terminal" evidence="3">
    <location>
        <begin position="577"/>
        <end position="762"/>
    </location>
</feature>
<sequence>MAKALAIGASIAAIAGVVVITGGAALGLGVALSTSVFGVSAGALLATSAVLGVGSSLLAPRPKAPAGLSHADRLTVSINVREPRKIVFGSTAMATDLRDQEWSDDQTYLHRFIVVASHRIAAVREIWFDDKLAWTVAGGAQGEFARWLIVTPVLEGSAANAIYIGPRMGATRRFTGCAYVYLRYQILAHSKKLDSVFSQSVPSRVTIVGDGAPVYDPRRDSTVPGGSGPQRADDQATWTWDASASRNPALCMLFYLLGWRINRRLAVGKGIPPGRIDLASFVDAANLCDEPVARSAGGFEPRYRCDGVVSEGDDTQAVLDNLKATMNAVLDDVDGRLRVSVLHNDLAAPIGDLSTADVLGAFTWQQTLPLNDSVSVIRGGFSDPGPISLYQTADYPEVAIASRDGIERSQTINYPLVQSASQAQRLSKQRLQRMLYGGTFTAIFQTTAWKYQKGDVIRLTFAPLGWQRKLFRIADMATQLDGKVPMMLREEHPAIYAWDASDAAPIVGAEPTRYDPALWPLAQGIGDAATTAVWGKVADPAGTKPHDGADVTADAIERARFALVTRAARIGTERRARFDPLFWTCNFPGTMMASVRASGDELLVEAVFHEQDHLVGVIWESEDRFDHPTTAYDTNRDYRGCILRFRLRLHGDVLPIDNDDGPVLTIEGRDDTGKPRTWYVRLVNAQRSGSGTDAQIELDFDRLTAGYHGTEDVYAGDIDRMFLSLVPTGYRRDGGRLSTALEGGMTLSDVSATGASSTLVCGLGPGGTHEIRMTNGYDDTYNVAPARILRNLQLLGYRGTLNHYVGMSHYFRWAWSDTEKRYVAEDTAQPLNTPCTLWHRDLAERLHAAGIRLIVSLSYEMLDAFAPRAFRQLDHSGAPAQTGWDPPSTLFSPCHAGAMDYLQRVARQFCNIAAAAGHDVHFQVGEPWYWIDYRTLTPCFYDAATVGRFQTATGGAPPVIASMEGAKDDAERAYLDWLGAQLAQSILALIAAVRADHPAMTSYALLYLPQLLHDDTPEVRRVNLPPALAWPALDILQLEDYDFVIDNRPDRSATARAVVEARLGYPRSRQHYFGGFALFRDTGQVWRSTSNAIQAAYDEGVAAVFVWAYTQVLRDGYVPTMPMAPRWTLGDVLDVDLTSGTQAGDVLTFDAARRKWVPRRPLAA</sequence>
<evidence type="ECO:0000313" key="5">
    <source>
        <dbReference type="EMBL" id="MBB5727306.1"/>
    </source>
</evidence>
<keyword evidence="6" id="KW-1185">Reference proteome</keyword>
<dbReference type="InterPro" id="IPR057102">
    <property type="entry name" value="NCTSP_N"/>
</dbReference>
<comment type="caution">
    <text evidence="5">The sequence shown here is derived from an EMBL/GenBank/DDBJ whole genome shotgun (WGS) entry which is preliminary data.</text>
</comment>
<evidence type="ECO:0000313" key="6">
    <source>
        <dbReference type="Proteomes" id="UP000560131"/>
    </source>
</evidence>
<evidence type="ECO:0000259" key="4">
    <source>
        <dbReference type="Pfam" id="PF23845"/>
    </source>
</evidence>
<feature type="domain" description="Tip attachment protein J" evidence="2">
    <location>
        <begin position="312"/>
        <end position="473"/>
    </location>
</feature>
<evidence type="ECO:0000256" key="1">
    <source>
        <dbReference type="SAM" id="Phobius"/>
    </source>
</evidence>
<proteinExistence type="predicted"/>
<dbReference type="InterPro" id="IPR032876">
    <property type="entry name" value="J_dom"/>
</dbReference>
<feature type="domain" description="Non-contractile tail sheath TIM barrel" evidence="4">
    <location>
        <begin position="768"/>
        <end position="1117"/>
    </location>
</feature>
<keyword evidence="1" id="KW-0472">Membrane</keyword>